<dbReference type="AlphaFoldDB" id="A0A5B7HFU8"/>
<keyword evidence="3" id="KW-1185">Reference proteome</keyword>
<reference evidence="2 3" key="1">
    <citation type="submission" date="2019-05" db="EMBL/GenBank/DDBJ databases">
        <title>Another draft genome of Portunus trituberculatus and its Hox gene families provides insights of decapod evolution.</title>
        <authorList>
            <person name="Jeong J.-H."/>
            <person name="Song I."/>
            <person name="Kim S."/>
            <person name="Choi T."/>
            <person name="Kim D."/>
            <person name="Ryu S."/>
            <person name="Kim W."/>
        </authorList>
    </citation>
    <scope>NUCLEOTIDE SEQUENCE [LARGE SCALE GENOMIC DNA]</scope>
    <source>
        <tissue evidence="2">Muscle</tissue>
    </source>
</reference>
<dbReference type="EMBL" id="VSRR010032608">
    <property type="protein sequence ID" value="MPC71270.1"/>
    <property type="molecule type" value="Genomic_DNA"/>
</dbReference>
<protein>
    <submittedName>
        <fullName evidence="2">Uncharacterized protein</fullName>
    </submittedName>
</protein>
<evidence type="ECO:0000313" key="2">
    <source>
        <dbReference type="EMBL" id="MPC71270.1"/>
    </source>
</evidence>
<evidence type="ECO:0000256" key="1">
    <source>
        <dbReference type="SAM" id="MobiDB-lite"/>
    </source>
</evidence>
<feature type="compositionally biased region" description="Basic and acidic residues" evidence="1">
    <location>
        <begin position="50"/>
        <end position="60"/>
    </location>
</feature>
<gene>
    <name evidence="2" type="ORF">E2C01_065541</name>
</gene>
<accession>A0A5B7HFU8</accession>
<name>A0A5B7HFU8_PORTR</name>
<feature type="compositionally biased region" description="Pro residues" evidence="1">
    <location>
        <begin position="86"/>
        <end position="106"/>
    </location>
</feature>
<feature type="region of interest" description="Disordered" evidence="1">
    <location>
        <begin position="1"/>
        <end position="115"/>
    </location>
</feature>
<comment type="caution">
    <text evidence="2">The sequence shown here is derived from an EMBL/GenBank/DDBJ whole genome shotgun (WGS) entry which is preliminary data.</text>
</comment>
<organism evidence="2 3">
    <name type="scientific">Portunus trituberculatus</name>
    <name type="common">Swimming crab</name>
    <name type="synonym">Neptunus trituberculatus</name>
    <dbReference type="NCBI Taxonomy" id="210409"/>
    <lineage>
        <taxon>Eukaryota</taxon>
        <taxon>Metazoa</taxon>
        <taxon>Ecdysozoa</taxon>
        <taxon>Arthropoda</taxon>
        <taxon>Crustacea</taxon>
        <taxon>Multicrustacea</taxon>
        <taxon>Malacostraca</taxon>
        <taxon>Eumalacostraca</taxon>
        <taxon>Eucarida</taxon>
        <taxon>Decapoda</taxon>
        <taxon>Pleocyemata</taxon>
        <taxon>Brachyura</taxon>
        <taxon>Eubrachyura</taxon>
        <taxon>Portunoidea</taxon>
        <taxon>Portunidae</taxon>
        <taxon>Portuninae</taxon>
        <taxon>Portunus</taxon>
    </lineage>
</organism>
<sequence length="127" mass="13516">MTPAVRKSRREDRGGGAGGVEAKQWSMKVHSPRGIWRRMAAGGSALSPKGRPEKWARGRDGGGLGELASPLLPRAAGTSDAFAAPLCPPPPPPPRPAARPRTPTPPTSHYSHQVAWLPSAIRHLRMP</sequence>
<evidence type="ECO:0000313" key="3">
    <source>
        <dbReference type="Proteomes" id="UP000324222"/>
    </source>
</evidence>
<proteinExistence type="predicted"/>
<dbReference type="Proteomes" id="UP000324222">
    <property type="component" value="Unassembled WGS sequence"/>
</dbReference>